<dbReference type="AlphaFoldDB" id="Q1MQ64"/>
<keyword evidence="1" id="KW-0732">Signal</keyword>
<dbReference type="OrthoDB" id="5461283at2"/>
<proteinExistence type="predicted"/>
<dbReference type="HOGENOM" id="CLU_2104257_0_0_7"/>
<dbReference type="EMBL" id="AM180252">
    <property type="protein sequence ID" value="CAJ54863.1"/>
    <property type="molecule type" value="Genomic_DNA"/>
</dbReference>
<dbReference type="RefSeq" id="WP_011526892.1">
    <property type="nucleotide sequence ID" value="NC_008011.1"/>
</dbReference>
<reference evidence="2 3" key="1">
    <citation type="submission" date="2005-11" db="EMBL/GenBank/DDBJ databases">
        <title>The complete genome sequence of Lawsonia intracellularis: the causative agent of proliferative enteropathy.</title>
        <authorList>
            <person name="Kaur K."/>
            <person name="Zhang Q."/>
            <person name="Beckler D."/>
            <person name="Munir S."/>
            <person name="Li L."/>
            <person name="Kinsley K."/>
            <person name="Herron L."/>
            <person name="Peterson A."/>
            <person name="May B."/>
            <person name="Singh S."/>
            <person name="Gebhart C."/>
            <person name="Kapur V."/>
        </authorList>
    </citation>
    <scope>NUCLEOTIDE SEQUENCE [LARGE SCALE GENOMIC DNA]</scope>
    <source>
        <strain evidence="2 3">PHE/MN1-00</strain>
    </source>
</reference>
<sequence>MKRLVIVLSIVCVLSAAESVFALNKKLDIMNGSQMDIYTLKVSPTNANQWEENLLQEETLKNGDKAMVEISRTENAEAWDITVTDKNGNESSWIGLPLDKAGDVTLLPDGQYLTDKDMTIDNMKKVMKK</sequence>
<accession>Q1MQ64</accession>
<keyword evidence="3" id="KW-1185">Reference proteome</keyword>
<protein>
    <submittedName>
        <fullName evidence="2">NA</fullName>
    </submittedName>
</protein>
<feature type="chain" id="PRO_5004194174" evidence="1">
    <location>
        <begin position="23"/>
        <end position="129"/>
    </location>
</feature>
<organism evidence="2 3">
    <name type="scientific">Lawsonia intracellularis (strain PHE/MN1-00)</name>
    <dbReference type="NCBI Taxonomy" id="363253"/>
    <lineage>
        <taxon>Bacteria</taxon>
        <taxon>Pseudomonadati</taxon>
        <taxon>Thermodesulfobacteriota</taxon>
        <taxon>Desulfovibrionia</taxon>
        <taxon>Desulfovibrionales</taxon>
        <taxon>Desulfovibrionaceae</taxon>
        <taxon>Lawsonia</taxon>
    </lineage>
</organism>
<evidence type="ECO:0000313" key="2">
    <source>
        <dbReference type="EMBL" id="CAJ54863.1"/>
    </source>
</evidence>
<gene>
    <name evidence="2" type="ordered locus">LI0809</name>
</gene>
<name>Q1MQ64_LAWIP</name>
<feature type="signal peptide" evidence="1">
    <location>
        <begin position="1"/>
        <end position="22"/>
    </location>
</feature>
<evidence type="ECO:0000256" key="1">
    <source>
        <dbReference type="SAM" id="SignalP"/>
    </source>
</evidence>
<dbReference type="KEGG" id="lip:LI0809"/>
<evidence type="ECO:0000313" key="3">
    <source>
        <dbReference type="Proteomes" id="UP000002430"/>
    </source>
</evidence>
<dbReference type="Proteomes" id="UP000002430">
    <property type="component" value="Chromosome"/>
</dbReference>
<dbReference type="eggNOG" id="ENOG5032E2G">
    <property type="taxonomic scope" value="Bacteria"/>
</dbReference>